<evidence type="ECO:0000313" key="11">
    <source>
        <dbReference type="Proteomes" id="UP000193367"/>
    </source>
</evidence>
<evidence type="ECO:0000256" key="4">
    <source>
        <dbReference type="ARBA" id="ARBA00023125"/>
    </source>
</evidence>
<evidence type="ECO:0000259" key="7">
    <source>
        <dbReference type="PROSITE" id="PS51000"/>
    </source>
</evidence>
<keyword evidence="3" id="KW-0805">Transcription regulation</keyword>
<dbReference type="InterPro" id="IPR036390">
    <property type="entry name" value="WH_DNA-bd_sf"/>
</dbReference>
<reference evidence="9" key="2">
    <citation type="submission" date="2017-04" db="EMBL/GenBank/DDBJ databases">
        <authorList>
            <person name="Afonso C.L."/>
            <person name="Miller P.J."/>
            <person name="Scott M.A."/>
            <person name="Spackman E."/>
            <person name="Goraichik I."/>
            <person name="Dimitrov K.M."/>
            <person name="Suarez D.L."/>
            <person name="Swayne D.E."/>
        </authorList>
    </citation>
    <scope>NUCLEOTIDE SEQUENCE</scope>
    <source>
        <strain evidence="10">OD_310347_11</strain>
        <strain evidence="9">RH_17439_08</strain>
    </source>
</reference>
<keyword evidence="2" id="KW-0678">Repressor</keyword>
<dbReference type="SMART" id="SM01134">
    <property type="entry name" value="DeoRC"/>
    <property type="match status" value="1"/>
</dbReference>
<dbReference type="Gene3D" id="1.10.10.10">
    <property type="entry name" value="Winged helix-like DNA-binding domain superfamily/Winged helix DNA-binding domain"/>
    <property type="match status" value="1"/>
</dbReference>
<dbReference type="SUPFAM" id="SSF100950">
    <property type="entry name" value="NagB/RpiA/CoA transferase-like"/>
    <property type="match status" value="1"/>
</dbReference>
<reference evidence="11 12" key="1">
    <citation type="journal article" date="2016" name="Eur. J. Clin. Microbiol. Infect. Dis.">
        <title>Whole genome sequencing as a tool for phylogenetic analysis of clinical strains of Mitis group streptococci.</title>
        <authorList>
            <person name="Rasmussen L.H."/>
            <person name="Dargis R."/>
            <person name="Hojholt K."/>
            <person name="Christensen J.J."/>
            <person name="Skovgaard O."/>
            <person name="Justesen U.S."/>
            <person name="Rosenvinge F.S."/>
            <person name="Moser C."/>
            <person name="Lukjancenko O."/>
            <person name="Rasmussen S."/>
            <person name="Nielsen X.C."/>
        </authorList>
    </citation>
    <scope>NUCLEOTIDE SEQUENCE [LARGE SCALE GENOMIC DNA]</scope>
    <source>
        <strain evidence="10 12">OD_310347_11</strain>
        <strain evidence="9 11">RH_17439_08</strain>
    </source>
</reference>
<dbReference type="InterPro" id="IPR050313">
    <property type="entry name" value="Carb_Metab_HTH_regulators"/>
</dbReference>
<dbReference type="Proteomes" id="UP000193367">
    <property type="component" value="Unassembled WGS sequence"/>
</dbReference>
<dbReference type="InterPro" id="IPR018356">
    <property type="entry name" value="Tscrpt_reg_HTH_DeoR_CS"/>
</dbReference>
<dbReference type="EMBL" id="NCVH01000032">
    <property type="protein sequence ID" value="ORO94295.1"/>
    <property type="molecule type" value="Genomic_DNA"/>
</dbReference>
<gene>
    <name evidence="10" type="ORF">B7694_08770</name>
    <name evidence="9" type="ORF">B7698_07900</name>
    <name evidence="8" type="ORF">GEZ71_01055</name>
</gene>
<dbReference type="PROSITE" id="PS00894">
    <property type="entry name" value="HTH_DEOR_1"/>
    <property type="match status" value="1"/>
</dbReference>
<evidence type="ECO:0000313" key="9">
    <source>
        <dbReference type="EMBL" id="ORO94295.1"/>
    </source>
</evidence>
<dbReference type="InterPro" id="IPR001034">
    <property type="entry name" value="DeoR_HTH"/>
</dbReference>
<dbReference type="Proteomes" id="UP000193505">
    <property type="component" value="Unassembled WGS sequence"/>
</dbReference>
<evidence type="ECO:0000256" key="1">
    <source>
        <dbReference type="ARBA" id="ARBA00021390"/>
    </source>
</evidence>
<sequence length="264" mass="30003">MLFFAFYFGRIKRRCKMKRLEQIIKLVSEYEKIDVNTLSEKLNVSKVTIRKDLDKLESKGLLHREHGYAVLNSGDDLNVRLSINYEIKRKIVQEAVKLVSDNETIMIESGSTCALLAEEICKQKRNVTIVTNSFFIANFVRGYDSCRVIVLGGEFQKDSQVTVGPLLKEMIQTFHVRQAFVGTDGYDKEMGFTGKDLMRSEVVQYISAASDKVIVLTDSSKFDKRGTVRRFALSQVYEVITDEKLSKQNIATLENAGIMVKVVS</sequence>
<keyword evidence="4" id="KW-0238">DNA-binding</keyword>
<dbReference type="EMBL" id="WIKC01000001">
    <property type="protein sequence ID" value="MQQ49682.1"/>
    <property type="molecule type" value="Genomic_DNA"/>
</dbReference>
<dbReference type="InterPro" id="IPR037171">
    <property type="entry name" value="NagB/RpiA_transferase-like"/>
</dbReference>
<dbReference type="GO" id="GO:0003677">
    <property type="term" value="F:DNA binding"/>
    <property type="evidence" value="ECO:0007669"/>
    <property type="project" value="UniProtKB-KW"/>
</dbReference>
<comment type="function">
    <text evidence="6">Repressor of the lactose catabolism operon. Galactose-6-phosphate is the inducer.</text>
</comment>
<dbReference type="PRINTS" id="PR00037">
    <property type="entry name" value="HTHLACR"/>
</dbReference>
<dbReference type="Pfam" id="PF00455">
    <property type="entry name" value="DeoRC"/>
    <property type="match status" value="1"/>
</dbReference>
<proteinExistence type="predicted"/>
<dbReference type="InterPro" id="IPR014036">
    <property type="entry name" value="DeoR-like_C"/>
</dbReference>
<dbReference type="AlphaFoldDB" id="A0A1X1K4L0"/>
<evidence type="ECO:0000256" key="5">
    <source>
        <dbReference type="ARBA" id="ARBA00023163"/>
    </source>
</evidence>
<protein>
    <recommendedName>
        <fullName evidence="1">Lactose phosphotransferase system repressor</fullName>
    </recommendedName>
</protein>
<dbReference type="GO" id="GO:0003700">
    <property type="term" value="F:DNA-binding transcription factor activity"/>
    <property type="evidence" value="ECO:0007669"/>
    <property type="project" value="InterPro"/>
</dbReference>
<dbReference type="EMBL" id="NCVL01000052">
    <property type="protein sequence ID" value="ORP02662.1"/>
    <property type="molecule type" value="Genomic_DNA"/>
</dbReference>
<keyword evidence="5" id="KW-0804">Transcription</keyword>
<accession>A0A1X1K4L0</accession>
<evidence type="ECO:0000256" key="6">
    <source>
        <dbReference type="ARBA" id="ARBA00024937"/>
    </source>
</evidence>
<evidence type="ECO:0000313" key="8">
    <source>
        <dbReference type="EMBL" id="MQQ49682.1"/>
    </source>
</evidence>
<evidence type="ECO:0000313" key="13">
    <source>
        <dbReference type="Proteomes" id="UP000466247"/>
    </source>
</evidence>
<evidence type="ECO:0000313" key="12">
    <source>
        <dbReference type="Proteomes" id="UP000193505"/>
    </source>
</evidence>
<dbReference type="SMART" id="SM00420">
    <property type="entry name" value="HTH_DEOR"/>
    <property type="match status" value="1"/>
</dbReference>
<reference evidence="8 13" key="3">
    <citation type="submission" date="2019-10" db="EMBL/GenBank/DDBJ databases">
        <title>Streptococcus mitis of the oral and urogenital tracts.</title>
        <authorList>
            <person name="Price T."/>
            <person name="Mores C.R."/>
            <person name="Putonti C."/>
            <person name="Wolfe A.J."/>
        </authorList>
    </citation>
    <scope>NUCLEOTIDE SEQUENCE [LARGE SCALE GENOMIC DNA]</scope>
    <source>
        <strain evidence="8 13">SM09</strain>
    </source>
</reference>
<dbReference type="PANTHER" id="PTHR30363:SF4">
    <property type="entry name" value="GLYCEROL-3-PHOSPHATE REGULON REPRESSOR"/>
    <property type="match status" value="1"/>
</dbReference>
<dbReference type="Proteomes" id="UP000466247">
    <property type="component" value="Unassembled WGS sequence"/>
</dbReference>
<dbReference type="PANTHER" id="PTHR30363">
    <property type="entry name" value="HTH-TYPE TRANSCRIPTIONAL REGULATOR SRLR-RELATED"/>
    <property type="match status" value="1"/>
</dbReference>
<evidence type="ECO:0000256" key="2">
    <source>
        <dbReference type="ARBA" id="ARBA00022491"/>
    </source>
</evidence>
<dbReference type="Gene3D" id="3.40.50.1360">
    <property type="match status" value="1"/>
</dbReference>
<evidence type="ECO:0000313" key="10">
    <source>
        <dbReference type="EMBL" id="ORP02662.1"/>
    </source>
</evidence>
<evidence type="ECO:0000256" key="3">
    <source>
        <dbReference type="ARBA" id="ARBA00023015"/>
    </source>
</evidence>
<organism evidence="9 11">
    <name type="scientific">Streptococcus mitis</name>
    <dbReference type="NCBI Taxonomy" id="28037"/>
    <lineage>
        <taxon>Bacteria</taxon>
        <taxon>Bacillati</taxon>
        <taxon>Bacillota</taxon>
        <taxon>Bacilli</taxon>
        <taxon>Lactobacillales</taxon>
        <taxon>Streptococcaceae</taxon>
        <taxon>Streptococcus</taxon>
        <taxon>Streptococcus mitis group</taxon>
    </lineage>
</organism>
<dbReference type="Pfam" id="PF08220">
    <property type="entry name" value="HTH_DeoR"/>
    <property type="match status" value="1"/>
</dbReference>
<dbReference type="PROSITE" id="PS51000">
    <property type="entry name" value="HTH_DEOR_2"/>
    <property type="match status" value="1"/>
</dbReference>
<feature type="domain" description="HTH deoR-type" evidence="7">
    <location>
        <begin position="16"/>
        <end position="71"/>
    </location>
</feature>
<comment type="caution">
    <text evidence="9">The sequence shown here is derived from an EMBL/GenBank/DDBJ whole genome shotgun (WGS) entry which is preliminary data.</text>
</comment>
<name>A0A1X1K4L0_STRMT</name>
<dbReference type="SUPFAM" id="SSF46785">
    <property type="entry name" value="Winged helix' DNA-binding domain"/>
    <property type="match status" value="1"/>
</dbReference>
<dbReference type="InterPro" id="IPR036388">
    <property type="entry name" value="WH-like_DNA-bd_sf"/>
</dbReference>